<keyword evidence="3 11" id="KW-0894">Sodium channel</keyword>
<sequence>MSCCCAPKAPENDDREDDDATFGHFASSTSAHGFARVVGSRYLIFKIFWALLILAGFSIASINIRDRFLSFLRHDTTTKMSMIFPKKLQFPAVTICNANKYNQKLLTENDEKFLNSTASILFSLEYGDDYGDDYDYAEYGDEDYSDDSYPYSDQIYADGARTLEQELNALMADINQWYPDGFDMEKFTKEKGWTLNDENLVCSFRGFPCNASEDFTHVFTQFGNCYTFNGDGALYRYQDQAGAGRGLTLGIDIEQDSYSNKLSRGDRMDAGIFFQVHSQFEPPSVEAYGRAVPPGFHAYAGLIRKDSSTMEPPYGDCNASSTLDYHAVYTMSGCVAECKLGHMMDRCGCKLMHLPGPGATCSPEIMLSCIRPLMGEIKRSFSKMCECEVPCSSVLFETSLSYAAIPSESTKAELALELGTTVENARKNYVIIDVYFESLNYVESVQMQAVEVTGIISDIGGQFGLFMGFSLLTIVEFLEFGVLRIISLLSKKPNKKVDVQKINTNKNP</sequence>
<evidence type="ECO:0000256" key="5">
    <source>
        <dbReference type="ARBA" id="ARBA00022989"/>
    </source>
</evidence>
<organism evidence="13 14">
    <name type="scientific">Lingula anatina</name>
    <name type="common">Brachiopod</name>
    <name type="synonym">Lingula unguis</name>
    <dbReference type="NCBI Taxonomy" id="7574"/>
    <lineage>
        <taxon>Eukaryota</taxon>
        <taxon>Metazoa</taxon>
        <taxon>Spiralia</taxon>
        <taxon>Lophotrochozoa</taxon>
        <taxon>Brachiopoda</taxon>
        <taxon>Linguliformea</taxon>
        <taxon>Lingulata</taxon>
        <taxon>Lingulida</taxon>
        <taxon>Linguloidea</taxon>
        <taxon>Lingulidae</taxon>
        <taxon>Lingula</taxon>
    </lineage>
</organism>
<dbReference type="InterPro" id="IPR001873">
    <property type="entry name" value="ENaC"/>
</dbReference>
<feature type="transmembrane region" description="Helical" evidence="12">
    <location>
        <begin position="463"/>
        <end position="486"/>
    </location>
</feature>
<evidence type="ECO:0000256" key="7">
    <source>
        <dbReference type="ARBA" id="ARBA00023065"/>
    </source>
</evidence>
<dbReference type="RefSeq" id="XP_013386455.1">
    <property type="nucleotide sequence ID" value="XM_013531001.1"/>
</dbReference>
<dbReference type="OrthoDB" id="8065060at2759"/>
<proteinExistence type="inferred from homology"/>
<dbReference type="FunCoup" id="A0A1S3HK08">
    <property type="interactions" value="59"/>
</dbReference>
<keyword evidence="9 11" id="KW-0739">Sodium transport</keyword>
<dbReference type="Proteomes" id="UP000085678">
    <property type="component" value="Unplaced"/>
</dbReference>
<dbReference type="PANTHER" id="PTHR11690:SF222">
    <property type="entry name" value="AMILORIDE-SENSITIVE SODIUM CHANNEL SUBUNIT GAMMA"/>
    <property type="match status" value="1"/>
</dbReference>
<evidence type="ECO:0000256" key="4">
    <source>
        <dbReference type="ARBA" id="ARBA00022692"/>
    </source>
</evidence>
<accession>A0A1S3HK08</accession>
<dbReference type="GeneID" id="106155955"/>
<keyword evidence="10 11" id="KW-0407">Ion channel</keyword>
<evidence type="ECO:0000313" key="13">
    <source>
        <dbReference type="Proteomes" id="UP000085678"/>
    </source>
</evidence>
<dbReference type="AlphaFoldDB" id="A0A1S3HK08"/>
<dbReference type="PANTHER" id="PTHR11690">
    <property type="entry name" value="AMILORIDE-SENSITIVE SODIUM CHANNEL-RELATED"/>
    <property type="match status" value="1"/>
</dbReference>
<evidence type="ECO:0000313" key="14">
    <source>
        <dbReference type="RefSeq" id="XP_013386455.1"/>
    </source>
</evidence>
<dbReference type="GO" id="GO:0015280">
    <property type="term" value="F:ligand-gated sodium channel activity"/>
    <property type="evidence" value="ECO:0007669"/>
    <property type="project" value="TreeGrafter"/>
</dbReference>
<dbReference type="Gene3D" id="1.10.287.820">
    <property type="entry name" value="Acid-sensing ion channel domain"/>
    <property type="match status" value="1"/>
</dbReference>
<evidence type="ECO:0000256" key="3">
    <source>
        <dbReference type="ARBA" id="ARBA00022461"/>
    </source>
</evidence>
<evidence type="ECO:0000256" key="6">
    <source>
        <dbReference type="ARBA" id="ARBA00023053"/>
    </source>
</evidence>
<dbReference type="PRINTS" id="PR01078">
    <property type="entry name" value="AMINACHANNEL"/>
</dbReference>
<keyword evidence="2 11" id="KW-0813">Transport</keyword>
<keyword evidence="5 12" id="KW-1133">Transmembrane helix</keyword>
<evidence type="ECO:0000256" key="2">
    <source>
        <dbReference type="ARBA" id="ARBA00022448"/>
    </source>
</evidence>
<keyword evidence="8 12" id="KW-0472">Membrane</keyword>
<reference evidence="14" key="1">
    <citation type="submission" date="2025-08" db="UniProtKB">
        <authorList>
            <consortium name="RefSeq"/>
        </authorList>
    </citation>
    <scope>IDENTIFICATION</scope>
    <source>
        <tissue evidence="14">Gonads</tissue>
    </source>
</reference>
<keyword evidence="7 11" id="KW-0406">Ion transport</keyword>
<feature type="transmembrane region" description="Helical" evidence="12">
    <location>
        <begin position="43"/>
        <end position="64"/>
    </location>
</feature>
<protein>
    <submittedName>
        <fullName evidence="14">Acid-sensing ion channel 1</fullName>
    </submittedName>
</protein>
<evidence type="ECO:0000256" key="11">
    <source>
        <dbReference type="RuleBase" id="RU000679"/>
    </source>
</evidence>
<dbReference type="GO" id="GO:0005886">
    <property type="term" value="C:plasma membrane"/>
    <property type="evidence" value="ECO:0007669"/>
    <property type="project" value="TreeGrafter"/>
</dbReference>
<keyword evidence="4 11" id="KW-0812">Transmembrane</keyword>
<comment type="subcellular location">
    <subcellularLocation>
        <location evidence="1">Membrane</location>
        <topology evidence="1">Multi-pass membrane protein</topology>
    </subcellularLocation>
</comment>
<evidence type="ECO:0000256" key="8">
    <source>
        <dbReference type="ARBA" id="ARBA00023136"/>
    </source>
</evidence>
<evidence type="ECO:0000256" key="1">
    <source>
        <dbReference type="ARBA" id="ARBA00004141"/>
    </source>
</evidence>
<dbReference type="Pfam" id="PF00858">
    <property type="entry name" value="ASC"/>
    <property type="match status" value="1"/>
</dbReference>
<comment type="similarity">
    <text evidence="11">Belongs to the amiloride-sensitive sodium channel (TC 1.A.6) family.</text>
</comment>
<evidence type="ECO:0000256" key="12">
    <source>
        <dbReference type="SAM" id="Phobius"/>
    </source>
</evidence>
<keyword evidence="13" id="KW-1185">Reference proteome</keyword>
<keyword evidence="6" id="KW-0915">Sodium</keyword>
<dbReference type="Gene3D" id="2.60.470.10">
    <property type="entry name" value="Acid-sensing ion channels like domains"/>
    <property type="match status" value="1"/>
</dbReference>
<dbReference type="KEGG" id="lak:106155955"/>
<evidence type="ECO:0000256" key="10">
    <source>
        <dbReference type="ARBA" id="ARBA00023303"/>
    </source>
</evidence>
<evidence type="ECO:0000256" key="9">
    <source>
        <dbReference type="ARBA" id="ARBA00023201"/>
    </source>
</evidence>
<gene>
    <name evidence="14" type="primary">LOC106155955</name>
</gene>
<dbReference type="InParanoid" id="A0A1S3HK08"/>
<name>A0A1S3HK08_LINAN</name>